<accession>A0ABP8EJU3</accession>
<feature type="transmembrane region" description="Helical" evidence="1">
    <location>
        <begin position="218"/>
        <end position="241"/>
    </location>
</feature>
<comment type="caution">
    <text evidence="2">The sequence shown here is derived from an EMBL/GenBank/DDBJ whole genome shotgun (WGS) entry which is preliminary data.</text>
</comment>
<feature type="transmembrane region" description="Helical" evidence="1">
    <location>
        <begin position="128"/>
        <end position="153"/>
    </location>
</feature>
<dbReference type="Proteomes" id="UP001501586">
    <property type="component" value="Unassembled WGS sequence"/>
</dbReference>
<keyword evidence="1" id="KW-1133">Transmembrane helix</keyword>
<feature type="transmembrane region" description="Helical" evidence="1">
    <location>
        <begin position="248"/>
        <end position="270"/>
    </location>
</feature>
<dbReference type="EMBL" id="BAABAZ010000005">
    <property type="protein sequence ID" value="GAA4284176.1"/>
    <property type="molecule type" value="Genomic_DNA"/>
</dbReference>
<reference evidence="3" key="1">
    <citation type="journal article" date="2019" name="Int. J. Syst. Evol. Microbiol.">
        <title>The Global Catalogue of Microorganisms (GCM) 10K type strain sequencing project: providing services to taxonomists for standard genome sequencing and annotation.</title>
        <authorList>
            <consortium name="The Broad Institute Genomics Platform"/>
            <consortium name="The Broad Institute Genome Sequencing Center for Infectious Disease"/>
            <person name="Wu L."/>
            <person name="Ma J."/>
        </authorList>
    </citation>
    <scope>NUCLEOTIDE SEQUENCE [LARGE SCALE GENOMIC DNA]</scope>
    <source>
        <strain evidence="3">JCM 17458</strain>
    </source>
</reference>
<dbReference type="PROSITE" id="PS51257">
    <property type="entry name" value="PROKAR_LIPOPROTEIN"/>
    <property type="match status" value="1"/>
</dbReference>
<protein>
    <submittedName>
        <fullName evidence="2">Uncharacterized protein</fullName>
    </submittedName>
</protein>
<name>A0ABP8EJU3_9MICO</name>
<keyword evidence="3" id="KW-1185">Reference proteome</keyword>
<feature type="transmembrane region" description="Helical" evidence="1">
    <location>
        <begin position="50"/>
        <end position="73"/>
    </location>
</feature>
<feature type="transmembrane region" description="Helical" evidence="1">
    <location>
        <begin position="174"/>
        <end position="198"/>
    </location>
</feature>
<feature type="transmembrane region" description="Helical" evidence="1">
    <location>
        <begin position="290"/>
        <end position="309"/>
    </location>
</feature>
<proteinExistence type="predicted"/>
<evidence type="ECO:0000313" key="3">
    <source>
        <dbReference type="Proteomes" id="UP001501586"/>
    </source>
</evidence>
<dbReference type="RefSeq" id="WP_236864289.1">
    <property type="nucleotide sequence ID" value="NZ_BAABAZ010000005.1"/>
</dbReference>
<evidence type="ECO:0000256" key="1">
    <source>
        <dbReference type="SAM" id="Phobius"/>
    </source>
</evidence>
<organism evidence="2 3">
    <name type="scientific">Brevibacterium daeguense</name>
    <dbReference type="NCBI Taxonomy" id="909936"/>
    <lineage>
        <taxon>Bacteria</taxon>
        <taxon>Bacillati</taxon>
        <taxon>Actinomycetota</taxon>
        <taxon>Actinomycetes</taxon>
        <taxon>Micrococcales</taxon>
        <taxon>Brevibacteriaceae</taxon>
        <taxon>Brevibacterium</taxon>
    </lineage>
</organism>
<keyword evidence="1" id="KW-0812">Transmembrane</keyword>
<feature type="transmembrane region" description="Helical" evidence="1">
    <location>
        <begin position="12"/>
        <end position="30"/>
    </location>
</feature>
<evidence type="ECO:0000313" key="2">
    <source>
        <dbReference type="EMBL" id="GAA4284176.1"/>
    </source>
</evidence>
<feature type="transmembrane region" description="Helical" evidence="1">
    <location>
        <begin position="85"/>
        <end position="108"/>
    </location>
</feature>
<keyword evidence="1" id="KW-0472">Membrane</keyword>
<sequence length="334" mass="34649">MNTQLLRSSTAIATVLACLPYLSLKVAWILGIPIGIPEASALRDPSSQGLALGANVLTLLMDVILVALILLLTRPFGRRVGATPLLFVSWGAVGLLAPIALGFAAQQAARLLPGPGSDPPAPEFLDPWVPLMVYGGFTLQGLGLSTLFVLYAVDRWGGLLGKPLTTASAPPHRTPLRLVAVLASVSALITLSLQVMWSTGSTIGLTESMAAGQGVDQLLVHAIHAAFTISAMVGVLLLAFGTIRLPTWVPLVLAWVGSGAMAGWGAWSILSGLLLPSGAEPATPLMNLATTAQLLAGMMIAVAGMHWLAERWAISGPPTPRSSRSAADQMSPAK</sequence>
<gene>
    <name evidence="2" type="ORF">GCM10022261_17070</name>
</gene>